<feature type="region of interest" description="Disordered" evidence="1">
    <location>
        <begin position="1"/>
        <end position="22"/>
    </location>
</feature>
<name>A0A383AIB1_9ZZZZ</name>
<dbReference type="EMBL" id="UINC01192308">
    <property type="protein sequence ID" value="SVE07394.1"/>
    <property type="molecule type" value="Genomic_DNA"/>
</dbReference>
<feature type="non-terminal residue" evidence="2">
    <location>
        <position position="40"/>
    </location>
</feature>
<feature type="non-terminal residue" evidence="2">
    <location>
        <position position="1"/>
    </location>
</feature>
<reference evidence="2" key="1">
    <citation type="submission" date="2018-05" db="EMBL/GenBank/DDBJ databases">
        <authorList>
            <person name="Lanie J.A."/>
            <person name="Ng W.-L."/>
            <person name="Kazmierczak K.M."/>
            <person name="Andrzejewski T.M."/>
            <person name="Davidsen T.M."/>
            <person name="Wayne K.J."/>
            <person name="Tettelin H."/>
            <person name="Glass J.I."/>
            <person name="Rusch D."/>
            <person name="Podicherti R."/>
            <person name="Tsui H.-C.T."/>
            <person name="Winkler M.E."/>
        </authorList>
    </citation>
    <scope>NUCLEOTIDE SEQUENCE</scope>
</reference>
<evidence type="ECO:0000256" key="1">
    <source>
        <dbReference type="SAM" id="MobiDB-lite"/>
    </source>
</evidence>
<gene>
    <name evidence="2" type="ORF">METZ01_LOCUS460248</name>
</gene>
<dbReference type="AlphaFoldDB" id="A0A383AIB1"/>
<evidence type="ECO:0000313" key="2">
    <source>
        <dbReference type="EMBL" id="SVE07394.1"/>
    </source>
</evidence>
<sequence length="40" mass="4310">CSGRRCAASRRKRPLPKPSSTSTGWWFAKIAATSRIGSSS</sequence>
<accession>A0A383AIB1</accession>
<protein>
    <submittedName>
        <fullName evidence="2">Uncharacterized protein</fullName>
    </submittedName>
</protein>
<organism evidence="2">
    <name type="scientific">marine metagenome</name>
    <dbReference type="NCBI Taxonomy" id="408172"/>
    <lineage>
        <taxon>unclassified sequences</taxon>
        <taxon>metagenomes</taxon>
        <taxon>ecological metagenomes</taxon>
    </lineage>
</organism>
<proteinExistence type="predicted"/>